<sequence length="93" mass="10163">MGEFAGKIVVVTGGSKGIGESIVRRFWKAGARCVIVSRHPDEYQVLADELKAAGMTVNVLACDVRKVVQIKNLVADTVKQSCRRRFVPGFIKS</sequence>
<gene>
    <name evidence="2" type="ORF">HF872_12735</name>
</gene>
<dbReference type="Pfam" id="PF00106">
    <property type="entry name" value="adh_short"/>
    <property type="match status" value="1"/>
</dbReference>
<name>A0A848C1I1_9FIRM</name>
<dbReference type="SUPFAM" id="SSF51735">
    <property type="entry name" value="NAD(P)-binding Rossmann-fold domains"/>
    <property type="match status" value="1"/>
</dbReference>
<dbReference type="AlphaFoldDB" id="A0A848C1I1"/>
<comment type="caution">
    <text evidence="2">The sequence shown here is derived from an EMBL/GenBank/DDBJ whole genome shotgun (WGS) entry which is preliminary data.</text>
</comment>
<accession>A0A848C1I1</accession>
<dbReference type="Gene3D" id="3.40.50.720">
    <property type="entry name" value="NAD(P)-binding Rossmann-like Domain"/>
    <property type="match status" value="1"/>
</dbReference>
<proteinExistence type="inferred from homology"/>
<reference evidence="2 3" key="1">
    <citation type="submission" date="2020-04" db="EMBL/GenBank/DDBJ databases">
        <authorList>
            <person name="Hitch T.C.A."/>
            <person name="Wylensek D."/>
            <person name="Clavel T."/>
        </authorList>
    </citation>
    <scope>NUCLEOTIDE SEQUENCE [LARGE SCALE GENOMIC DNA]</scope>
    <source>
        <strain evidence="2 3">Oil-RF-744-FAT-WT-6-1</strain>
    </source>
</reference>
<evidence type="ECO:0000256" key="1">
    <source>
        <dbReference type="ARBA" id="ARBA00006484"/>
    </source>
</evidence>
<comment type="similarity">
    <text evidence="1">Belongs to the short-chain dehydrogenases/reductases (SDR) family.</text>
</comment>
<dbReference type="InterPro" id="IPR036291">
    <property type="entry name" value="NAD(P)-bd_dom_sf"/>
</dbReference>
<dbReference type="PANTHER" id="PTHR43943:SF2">
    <property type="entry name" value="DEHYDROGENASE_REDUCTASE 4"/>
    <property type="match status" value="1"/>
</dbReference>
<dbReference type="PANTHER" id="PTHR43943">
    <property type="entry name" value="DEHYDROGENASE/REDUCTASE (SDR FAMILY) MEMBER 4"/>
    <property type="match status" value="1"/>
</dbReference>
<evidence type="ECO:0000313" key="2">
    <source>
        <dbReference type="EMBL" id="NME29466.1"/>
    </source>
</evidence>
<dbReference type="InterPro" id="IPR002347">
    <property type="entry name" value="SDR_fam"/>
</dbReference>
<protein>
    <submittedName>
        <fullName evidence="2">SDR family NAD(P)-dependent oxidoreductase</fullName>
    </submittedName>
</protein>
<dbReference type="RefSeq" id="WP_170088129.1">
    <property type="nucleotide sequence ID" value="NZ_JABAFG010000038.1"/>
</dbReference>
<evidence type="ECO:0000313" key="3">
    <source>
        <dbReference type="Proteomes" id="UP000591071"/>
    </source>
</evidence>
<dbReference type="EMBL" id="JABAFG010000038">
    <property type="protein sequence ID" value="NME29466.1"/>
    <property type="molecule type" value="Genomic_DNA"/>
</dbReference>
<dbReference type="Proteomes" id="UP000591071">
    <property type="component" value="Unassembled WGS sequence"/>
</dbReference>
<organism evidence="2 3">
    <name type="scientific">Megasphaera hexanoica</name>
    <dbReference type="NCBI Taxonomy" id="1675036"/>
    <lineage>
        <taxon>Bacteria</taxon>
        <taxon>Bacillati</taxon>
        <taxon>Bacillota</taxon>
        <taxon>Negativicutes</taxon>
        <taxon>Veillonellales</taxon>
        <taxon>Veillonellaceae</taxon>
        <taxon>Megasphaera</taxon>
    </lineage>
</organism>